<dbReference type="SUPFAM" id="SSF48371">
    <property type="entry name" value="ARM repeat"/>
    <property type="match status" value="1"/>
</dbReference>
<accession>A0A4V1RW45</accession>
<proteinExistence type="predicted"/>
<protein>
    <submittedName>
        <fullName evidence="1">Uncharacterized protein</fullName>
    </submittedName>
</protein>
<organism evidence="1 2">
    <name type="scientific">Spirosoma sordidisoli</name>
    <dbReference type="NCBI Taxonomy" id="2502893"/>
    <lineage>
        <taxon>Bacteria</taxon>
        <taxon>Pseudomonadati</taxon>
        <taxon>Bacteroidota</taxon>
        <taxon>Cytophagia</taxon>
        <taxon>Cytophagales</taxon>
        <taxon>Cytophagaceae</taxon>
        <taxon>Spirosoma</taxon>
    </lineage>
</organism>
<comment type="caution">
    <text evidence="1">The sequence shown here is derived from an EMBL/GenBank/DDBJ whole genome shotgun (WGS) entry which is preliminary data.</text>
</comment>
<evidence type="ECO:0000313" key="2">
    <source>
        <dbReference type="Proteomes" id="UP000290407"/>
    </source>
</evidence>
<name>A0A4V1RW45_9BACT</name>
<dbReference type="AlphaFoldDB" id="A0A4V1RW45"/>
<gene>
    <name evidence="1" type="ORF">EQG79_16435</name>
</gene>
<dbReference type="InterPro" id="IPR016024">
    <property type="entry name" value="ARM-type_fold"/>
</dbReference>
<dbReference type="RefSeq" id="WP_129602641.1">
    <property type="nucleotide sequence ID" value="NZ_SBLB01000004.1"/>
</dbReference>
<evidence type="ECO:0000313" key="1">
    <source>
        <dbReference type="EMBL" id="RYC68988.1"/>
    </source>
</evidence>
<dbReference type="EMBL" id="SBLB01000004">
    <property type="protein sequence ID" value="RYC68988.1"/>
    <property type="molecule type" value="Genomic_DNA"/>
</dbReference>
<keyword evidence="2" id="KW-1185">Reference proteome</keyword>
<sequence length="135" mass="15180">MHAAPTPPSSEEAIAALLTCRQENQRWTAALSMNEADIDGLLGLLADLLEQPAYQSVHSRAVRYYGQLFRLKGRFRQIRSMYLCTSSTCGAICHEKLFGRHEALPLSFSLLNDEFNTVRATCYQFLSGLVRLNLI</sequence>
<reference evidence="1 2" key="1">
    <citation type="submission" date="2019-01" db="EMBL/GenBank/DDBJ databases">
        <title>Spirosoma flava sp. nov., a propanil-degrading bacterium isolated from herbicide-contaminated soil.</title>
        <authorList>
            <person name="Zhang L."/>
            <person name="Jiang J.-D."/>
        </authorList>
    </citation>
    <scope>NUCLEOTIDE SEQUENCE [LARGE SCALE GENOMIC DNA]</scope>
    <source>
        <strain evidence="1 2">TY50</strain>
    </source>
</reference>
<dbReference type="Proteomes" id="UP000290407">
    <property type="component" value="Unassembled WGS sequence"/>
</dbReference>